<dbReference type="InterPro" id="IPR011008">
    <property type="entry name" value="Dimeric_a/b-barrel"/>
</dbReference>
<dbReference type="EC" id="1.14.-.-" evidence="1"/>
<dbReference type="Proteomes" id="UP001595555">
    <property type="component" value="Unassembled WGS sequence"/>
</dbReference>
<gene>
    <name evidence="1" type="ORF">ACFODX_00730</name>
</gene>
<evidence type="ECO:0000313" key="2">
    <source>
        <dbReference type="Proteomes" id="UP001595555"/>
    </source>
</evidence>
<keyword evidence="2" id="KW-1185">Reference proteome</keyword>
<sequence length="109" mass="12317">MYSATFIFKEGDFNEEFFKLDKEIAEAAKNSVGYLGEESWMNNDAGLVSNVYYWESMDGLKELMNNPSHNIAKAKQGEWLKGYQVVISQVLRTYGDGTLDLPIAKVPPL</sequence>
<evidence type="ECO:0000313" key="1">
    <source>
        <dbReference type="EMBL" id="MFC3114061.1"/>
    </source>
</evidence>
<dbReference type="RefSeq" id="WP_378115049.1">
    <property type="nucleotide sequence ID" value="NZ_JBHRTF010000001.1"/>
</dbReference>
<organism evidence="1 2">
    <name type="scientific">Cellvibrio fontiphilus</name>
    <dbReference type="NCBI Taxonomy" id="1815559"/>
    <lineage>
        <taxon>Bacteria</taxon>
        <taxon>Pseudomonadati</taxon>
        <taxon>Pseudomonadota</taxon>
        <taxon>Gammaproteobacteria</taxon>
        <taxon>Cellvibrionales</taxon>
        <taxon>Cellvibrionaceae</taxon>
        <taxon>Cellvibrio</taxon>
    </lineage>
</organism>
<dbReference type="GO" id="GO:0004497">
    <property type="term" value="F:monooxygenase activity"/>
    <property type="evidence" value="ECO:0007669"/>
    <property type="project" value="UniProtKB-KW"/>
</dbReference>
<dbReference type="EMBL" id="JBHRTF010000001">
    <property type="protein sequence ID" value="MFC3114061.1"/>
    <property type="molecule type" value="Genomic_DNA"/>
</dbReference>
<keyword evidence="1" id="KW-0503">Monooxygenase</keyword>
<reference evidence="2" key="1">
    <citation type="journal article" date="2019" name="Int. J. Syst. Evol. Microbiol.">
        <title>The Global Catalogue of Microorganisms (GCM) 10K type strain sequencing project: providing services to taxonomists for standard genome sequencing and annotation.</title>
        <authorList>
            <consortium name="The Broad Institute Genomics Platform"/>
            <consortium name="The Broad Institute Genome Sequencing Center for Infectious Disease"/>
            <person name="Wu L."/>
            <person name="Ma J."/>
        </authorList>
    </citation>
    <scope>NUCLEOTIDE SEQUENCE [LARGE SCALE GENOMIC DNA]</scope>
    <source>
        <strain evidence="2">KCTC 52237</strain>
    </source>
</reference>
<accession>A0ABV7F906</accession>
<proteinExistence type="predicted"/>
<dbReference type="SUPFAM" id="SSF54909">
    <property type="entry name" value="Dimeric alpha+beta barrel"/>
    <property type="match status" value="1"/>
</dbReference>
<protein>
    <submittedName>
        <fullName evidence="1">Antibiotic biosynthesis monooxygenase family protein</fullName>
        <ecNumber evidence="1">1.14.-.-</ecNumber>
    </submittedName>
</protein>
<name>A0ABV7F906_9GAMM</name>
<dbReference type="Gene3D" id="3.30.70.100">
    <property type="match status" value="1"/>
</dbReference>
<keyword evidence="1" id="KW-0560">Oxidoreductase</keyword>
<comment type="caution">
    <text evidence="1">The sequence shown here is derived from an EMBL/GenBank/DDBJ whole genome shotgun (WGS) entry which is preliminary data.</text>
</comment>